<evidence type="ECO:0000313" key="3">
    <source>
        <dbReference type="EMBL" id="EFX91965.1"/>
    </source>
</evidence>
<protein>
    <recommendedName>
        <fullName evidence="2">Prepilin type IV endopeptidase peptidase domain-containing protein</fullName>
    </recommendedName>
</protein>
<dbReference type="Pfam" id="PF01478">
    <property type="entry name" value="Peptidase_A24"/>
    <property type="match status" value="1"/>
</dbReference>
<organism evidence="3 4">
    <name type="scientific">Actinobacillus ureae ATCC 25976</name>
    <dbReference type="NCBI Taxonomy" id="887324"/>
    <lineage>
        <taxon>Bacteria</taxon>
        <taxon>Pseudomonadati</taxon>
        <taxon>Pseudomonadota</taxon>
        <taxon>Gammaproteobacteria</taxon>
        <taxon>Pasteurellales</taxon>
        <taxon>Pasteurellaceae</taxon>
        <taxon>Actinobacillus</taxon>
    </lineage>
</organism>
<gene>
    <name evidence="3" type="ORF">HMPREF0027_0994</name>
</gene>
<proteinExistence type="predicted"/>
<keyword evidence="1" id="KW-0812">Transmembrane</keyword>
<keyword evidence="4" id="KW-1185">Reference proteome</keyword>
<dbReference type="GO" id="GO:0004190">
    <property type="term" value="F:aspartic-type endopeptidase activity"/>
    <property type="evidence" value="ECO:0007669"/>
    <property type="project" value="InterPro"/>
</dbReference>
<reference evidence="3 4" key="1">
    <citation type="submission" date="2011-01" db="EMBL/GenBank/DDBJ databases">
        <authorList>
            <person name="Muzny D."/>
            <person name="Qin X."/>
            <person name="Deng J."/>
            <person name="Jiang H."/>
            <person name="Liu Y."/>
            <person name="Qu J."/>
            <person name="Song X.-Z."/>
            <person name="Zhang L."/>
            <person name="Thornton R."/>
            <person name="Coyle M."/>
            <person name="Francisco L."/>
            <person name="Jackson L."/>
            <person name="Javaid M."/>
            <person name="Korchina V."/>
            <person name="Kovar C."/>
            <person name="Mata R."/>
            <person name="Mathew T."/>
            <person name="Ngo R."/>
            <person name="Nguyen L."/>
            <person name="Nguyen N."/>
            <person name="Okwuonu G."/>
            <person name="Ongeri F."/>
            <person name="Pham C."/>
            <person name="Simmons D."/>
            <person name="Wilczek-Boney K."/>
            <person name="Hale W."/>
            <person name="Jakkamsetti A."/>
            <person name="Pham P."/>
            <person name="Ruth R."/>
            <person name="San Lucas F."/>
            <person name="Warren J."/>
            <person name="Zhang J."/>
            <person name="Zhao Z."/>
            <person name="Zhou C."/>
            <person name="Zhu D."/>
            <person name="Lee S."/>
            <person name="Bess C."/>
            <person name="Blankenburg K."/>
            <person name="Forbes L."/>
            <person name="Fu Q."/>
            <person name="Gubbala S."/>
            <person name="Hirani K."/>
            <person name="Jayaseelan J.C."/>
            <person name="Lara F."/>
            <person name="Munidasa M."/>
            <person name="Palculict T."/>
            <person name="Patil S."/>
            <person name="Pu L.-L."/>
            <person name="Saada N."/>
            <person name="Tang L."/>
            <person name="Weissenberger G."/>
            <person name="Zhu Y."/>
            <person name="Hemphill L."/>
            <person name="Shang Y."/>
            <person name="Youmans B."/>
            <person name="Ayvaz T."/>
            <person name="Ross M."/>
            <person name="Santibanez J."/>
            <person name="Aqrawi P."/>
            <person name="Gross S."/>
            <person name="Joshi V."/>
            <person name="Fowler G."/>
            <person name="Nazareth L."/>
            <person name="Reid J."/>
            <person name="Worley K."/>
            <person name="Petrosino J."/>
            <person name="Highlander S."/>
            <person name="Gibbs R."/>
        </authorList>
    </citation>
    <scope>NUCLEOTIDE SEQUENCE [LARGE SCALE GENOMIC DNA]</scope>
    <source>
        <strain evidence="3 4">ATCC 25976</strain>
    </source>
</reference>
<dbReference type="GO" id="GO:0016020">
    <property type="term" value="C:membrane"/>
    <property type="evidence" value="ECO:0007669"/>
    <property type="project" value="InterPro"/>
</dbReference>
<comment type="caution">
    <text evidence="3">The sequence shown here is derived from an EMBL/GenBank/DDBJ whole genome shotgun (WGS) entry which is preliminary data.</text>
</comment>
<dbReference type="Gene3D" id="1.20.120.1220">
    <property type="match status" value="1"/>
</dbReference>
<name>E8KGM7_9PAST</name>
<sequence length="107" mass="12288">MALLLVTIPFSYLVHGTLFWLPTLLCLAIGFILFLFNIIGAGDVKLLAVLMLAIPSHFAVFFPFFNRLCGFVAHYYRLVVLSTVHSGTRITLWYRNQCWLSYHLTTF</sequence>
<evidence type="ECO:0000259" key="2">
    <source>
        <dbReference type="Pfam" id="PF01478"/>
    </source>
</evidence>
<dbReference type="EMBL" id="AEVG01000065">
    <property type="protein sequence ID" value="EFX91965.1"/>
    <property type="molecule type" value="Genomic_DNA"/>
</dbReference>
<dbReference type="AlphaFoldDB" id="E8KGM7"/>
<dbReference type="InterPro" id="IPR000045">
    <property type="entry name" value="Prepilin_IV_endopep_pep"/>
</dbReference>
<dbReference type="HOGENOM" id="CLU_2204449_0_0_6"/>
<evidence type="ECO:0000256" key="1">
    <source>
        <dbReference type="SAM" id="Phobius"/>
    </source>
</evidence>
<accession>E8KGM7</accession>
<feature type="transmembrane region" description="Helical" evidence="1">
    <location>
        <begin position="46"/>
        <end position="65"/>
    </location>
</feature>
<evidence type="ECO:0000313" key="4">
    <source>
        <dbReference type="Proteomes" id="UP000005467"/>
    </source>
</evidence>
<feature type="domain" description="Prepilin type IV endopeptidase peptidase" evidence="2">
    <location>
        <begin position="3"/>
        <end position="72"/>
    </location>
</feature>
<dbReference type="Proteomes" id="UP000005467">
    <property type="component" value="Unassembled WGS sequence"/>
</dbReference>
<feature type="transmembrane region" description="Helical" evidence="1">
    <location>
        <begin position="20"/>
        <end position="39"/>
    </location>
</feature>
<keyword evidence="1" id="KW-1133">Transmembrane helix</keyword>
<keyword evidence="1" id="KW-0472">Membrane</keyword>